<dbReference type="Pfam" id="PF13424">
    <property type="entry name" value="TPR_12"/>
    <property type="match status" value="2"/>
</dbReference>
<keyword evidence="4" id="KW-0175">Coiled coil</keyword>
<dbReference type="Proteomes" id="UP000681722">
    <property type="component" value="Unassembled WGS sequence"/>
</dbReference>
<sequence>MDRQWNSIENDNDENYQGKDCLPLKIFDGTKTSINDLTEASITYMWLRRIKEIFLAMSKRRDDDPFVEHDLVIAKEDMHQTCTRYIESIRPTSNILNENVTPQDADECSVQKIQAQIKKLSEAVNKVTHDSSTDTDVNEIKDNISSLQHTIKKLKRMLDNLSANVDQKNTTTLQTIVQKLEKKSQKTSLQLRQDWSLQKLYAELFKMSYSRSSTSLEEQLRPMKRGDEEPNFHNAIWWYSCDKASIYYQINSILRLENFELLMSYRYYLSDLCRMIETIFSDTKKTNQKGITLYRADKVNKSSFEKMEQKQKGQLITMNGFVSTTTDISIAEGYARNQFVPPGAISVLFEIKYNPKKQCTAFADIEDISFHPEEKEVLFSMGSAFAIDRVDAPLPGESFYRIKLTASDLDKSIVSDMKSKVEQSSSSGLSMLLARYLIELGEYRAVKKYLNSLLNCDILMDDPSIASAFNCMGMIYSRQGLYADALKYFKQALNHQTRLEYSNNNALAEIHNNIGEAYVNLSYFDEALEVFNEAKRTQMREPLSTRQHLASIHSNIGYAYYKKKDFDDAEKSFTTADELYSSKTTRKLAYDALEQRLMEADLNLKYGNLLSVKQQFEKADEQYDKAIKMYQTLLTETDPKLMKAHTDCIVEYTRTRAYTKVIEKYKNGLSDLLHKYESKAFEVTTTTDLKILTNLYYLIGACYAATEKYDEAIQSWKSGYICKRKNHIDQLLRATSDDDANDEDLSLLYFIHKSFRKVSETKTKDKGLVYFLSEQYEKAKIELEQTKNSDPIDRVLLADLYTQLNLHDLAIENYENAVSRMNVTKTDPIVTEIYLSVAQSETGLEKLQEHEKYFRINESDNRTKCCSAFLYAKARSIAEQSIALKSQNFSQYHPSIATSYSLIAETYLGENNYKQAIEMYQKTIEIQQLNLPMDHRDIKQSYSKMGNIFCKMYKLNDAIEKYQFAIEDGASSLLNAIMYSTKAELLAEQKDYWSAGDEEMKSRTILVEQLPKDLVDIAEATFMDTSLDDLKLLINNRVQLSDIRSFATFLADLSYIYLKEGYIKFKQSSVECEMMYQEALNLQLKITLFQNSDEDVTTKIYQTLGFVNAANDINDEALRNYYHAMDNDSNYVIHWKLVNLYEEQERYSVALSHCKHLLRYTEMIQDTQNVIKNKFEFLTNKGKAEGSDEEENFDVDRESSDGESVSSADSPAKDTHFINSNDRFLSPNLSLANTYYLLQDYPRALDYYQKDIEHRTKKLSQKPLLIKCKVDSDNMWLFLIELFTKQISQIKQSKRIDSYESMTYEFIGDLYTKCAEIAVKITTYSDAVYSYANALQLYTNYCFEQNSKTVSILNRLSHKGVLSVTDITKFYENIPDVNREYKTWIKLKMILLEHELAKDIDEYERIIQMCFTCKQDLDLSNHSDLMIDAALNYVILKICKEKYGYDDGMEIINKLKINEQNLPIYDVIVLYRMMVDFIVEFADKNYDSIDNEEVEQDEDGNDNDEDLETVEKYQKLLFQQISKAVTPVLTKDSRMFQTFLVDDNTDDKSVFSCIGDILTNIGAYNLAAAYWENIRWEKEQMLSTPILNIILSKQSNVPLIYNEMKRMEIDLAKCLTSIAQSYDKYGGFCEKYGDELRQNQSGQEDDIAAVEWYTHTKAVFDIADSLYKILGIKVNESHRNLLEKKIHAGSELIIAEDNSEEHAIF</sequence>
<dbReference type="InterPro" id="IPR019734">
    <property type="entry name" value="TPR_rpt"/>
</dbReference>
<organism evidence="7 9">
    <name type="scientific">Didymodactylos carnosus</name>
    <dbReference type="NCBI Taxonomy" id="1234261"/>
    <lineage>
        <taxon>Eukaryota</taxon>
        <taxon>Metazoa</taxon>
        <taxon>Spiralia</taxon>
        <taxon>Gnathifera</taxon>
        <taxon>Rotifera</taxon>
        <taxon>Eurotatoria</taxon>
        <taxon>Bdelloidea</taxon>
        <taxon>Philodinida</taxon>
        <taxon>Philodinidae</taxon>
        <taxon>Didymodactylos</taxon>
    </lineage>
</organism>
<evidence type="ECO:0000256" key="5">
    <source>
        <dbReference type="SAM" id="MobiDB-lite"/>
    </source>
</evidence>
<comment type="caution">
    <text evidence="7">The sequence shown here is derived from an EMBL/GenBank/DDBJ whole genome shotgun (WGS) entry which is preliminary data.</text>
</comment>
<dbReference type="InterPro" id="IPR003540">
    <property type="entry name" value="ADP-ribosyltransferase"/>
</dbReference>
<keyword evidence="2 3" id="KW-0802">TPR repeat</keyword>
<dbReference type="InterPro" id="IPR011990">
    <property type="entry name" value="TPR-like_helical_dom_sf"/>
</dbReference>
<evidence type="ECO:0000313" key="9">
    <source>
        <dbReference type="Proteomes" id="UP000663829"/>
    </source>
</evidence>
<dbReference type="GO" id="GO:0005576">
    <property type="term" value="C:extracellular region"/>
    <property type="evidence" value="ECO:0007669"/>
    <property type="project" value="InterPro"/>
</dbReference>
<evidence type="ECO:0000313" key="7">
    <source>
        <dbReference type="EMBL" id="CAF1132536.1"/>
    </source>
</evidence>
<dbReference type="PROSITE" id="PS50005">
    <property type="entry name" value="TPR"/>
    <property type="match status" value="4"/>
</dbReference>
<accession>A0A814RG80</accession>
<feature type="repeat" description="TPR" evidence="3">
    <location>
        <begin position="897"/>
        <end position="930"/>
    </location>
</feature>
<dbReference type="SMART" id="SM00028">
    <property type="entry name" value="TPR"/>
    <property type="match status" value="10"/>
</dbReference>
<name>A0A814RG80_9BILA</name>
<dbReference type="Gene3D" id="1.25.40.10">
    <property type="entry name" value="Tetratricopeptide repeat domain"/>
    <property type="match status" value="4"/>
</dbReference>
<feature type="coiled-coil region" evidence="4">
    <location>
        <begin position="110"/>
        <end position="171"/>
    </location>
</feature>
<evidence type="ECO:0000256" key="4">
    <source>
        <dbReference type="SAM" id="Coils"/>
    </source>
</evidence>
<evidence type="ECO:0000256" key="3">
    <source>
        <dbReference type="PROSITE-ProRule" id="PRU00339"/>
    </source>
</evidence>
<evidence type="ECO:0000259" key="6">
    <source>
        <dbReference type="Pfam" id="PF03496"/>
    </source>
</evidence>
<feature type="repeat" description="TPR" evidence="3">
    <location>
        <begin position="508"/>
        <end position="541"/>
    </location>
</feature>
<proteinExistence type="predicted"/>
<reference evidence="7" key="1">
    <citation type="submission" date="2021-02" db="EMBL/GenBank/DDBJ databases">
        <authorList>
            <person name="Nowell W R."/>
        </authorList>
    </citation>
    <scope>NUCLEOTIDE SEQUENCE</scope>
</reference>
<evidence type="ECO:0000256" key="2">
    <source>
        <dbReference type="ARBA" id="ARBA00022803"/>
    </source>
</evidence>
<dbReference type="SUPFAM" id="SSF48452">
    <property type="entry name" value="TPR-like"/>
    <property type="match status" value="4"/>
</dbReference>
<dbReference type="PANTHER" id="PTHR45641">
    <property type="entry name" value="TETRATRICOPEPTIDE REPEAT PROTEIN (AFU_ORTHOLOGUE AFUA_6G03870)"/>
    <property type="match status" value="1"/>
</dbReference>
<dbReference type="Pfam" id="PF13181">
    <property type="entry name" value="TPR_8"/>
    <property type="match status" value="1"/>
</dbReference>
<feature type="domain" description="ADP ribosyltransferase" evidence="6">
    <location>
        <begin position="246"/>
        <end position="393"/>
    </location>
</feature>
<protein>
    <recommendedName>
        <fullName evidence="6">ADP ribosyltransferase domain-containing protein</fullName>
    </recommendedName>
</protein>
<dbReference type="Gene3D" id="3.90.176.10">
    <property type="entry name" value="Toxin ADP-ribosyltransferase, Chain A, domain 1"/>
    <property type="match status" value="1"/>
</dbReference>
<keyword evidence="1" id="KW-0677">Repeat</keyword>
<dbReference type="SUPFAM" id="SSF56399">
    <property type="entry name" value="ADP-ribosylation"/>
    <property type="match status" value="1"/>
</dbReference>
<dbReference type="Proteomes" id="UP000663829">
    <property type="component" value="Unassembled WGS sequence"/>
</dbReference>
<feature type="repeat" description="TPR" evidence="3">
    <location>
        <begin position="466"/>
        <end position="499"/>
    </location>
</feature>
<feature type="region of interest" description="Disordered" evidence="5">
    <location>
        <begin position="1186"/>
        <end position="1214"/>
    </location>
</feature>
<dbReference type="EMBL" id="CAJOBC010006365">
    <property type="protein sequence ID" value="CAF3896351.1"/>
    <property type="molecule type" value="Genomic_DNA"/>
</dbReference>
<feature type="repeat" description="TPR" evidence="3">
    <location>
        <begin position="550"/>
        <end position="583"/>
    </location>
</feature>
<keyword evidence="9" id="KW-1185">Reference proteome</keyword>
<dbReference type="PROSITE" id="PS51996">
    <property type="entry name" value="TR_MART"/>
    <property type="match status" value="1"/>
</dbReference>
<evidence type="ECO:0000313" key="8">
    <source>
        <dbReference type="EMBL" id="CAF3896351.1"/>
    </source>
</evidence>
<evidence type="ECO:0000256" key="1">
    <source>
        <dbReference type="ARBA" id="ARBA00022737"/>
    </source>
</evidence>
<dbReference type="Pfam" id="PF03496">
    <property type="entry name" value="ADPrib_exo_Tox"/>
    <property type="match status" value="1"/>
</dbReference>
<dbReference type="OrthoDB" id="10052415at2759"/>
<dbReference type="EMBL" id="CAJNOQ010006365">
    <property type="protein sequence ID" value="CAF1132536.1"/>
    <property type="molecule type" value="Genomic_DNA"/>
</dbReference>
<gene>
    <name evidence="7" type="ORF">GPM918_LOCUS20273</name>
    <name evidence="8" type="ORF">SRO942_LOCUS20270</name>
</gene>
<dbReference type="PANTHER" id="PTHR45641:SF1">
    <property type="entry name" value="AAA+ ATPASE DOMAIN-CONTAINING PROTEIN"/>
    <property type="match status" value="1"/>
</dbReference>